<keyword evidence="4" id="KW-0560">Oxidoreductase</keyword>
<dbReference type="SUPFAM" id="SSF51905">
    <property type="entry name" value="FAD/NAD(P)-binding domain"/>
    <property type="match status" value="2"/>
</dbReference>
<evidence type="ECO:0000259" key="6">
    <source>
        <dbReference type="Pfam" id="PF07992"/>
    </source>
</evidence>
<dbReference type="GO" id="GO:0003954">
    <property type="term" value="F:NADH dehydrogenase activity"/>
    <property type="evidence" value="ECO:0007669"/>
    <property type="project" value="InterPro"/>
</dbReference>
<evidence type="ECO:0000313" key="8">
    <source>
        <dbReference type="EMBL" id="CAE0034860.1"/>
    </source>
</evidence>
<keyword evidence="5" id="KW-0520">NAD</keyword>
<reference evidence="8" key="1">
    <citation type="submission" date="2021-01" db="EMBL/GenBank/DDBJ databases">
        <authorList>
            <person name="Corre E."/>
            <person name="Pelletier E."/>
            <person name="Niang G."/>
            <person name="Scheremetjew M."/>
            <person name="Finn R."/>
            <person name="Kale V."/>
            <person name="Holt S."/>
            <person name="Cochrane G."/>
            <person name="Meng A."/>
            <person name="Brown T."/>
            <person name="Cohen L."/>
        </authorList>
    </citation>
    <scope>NUCLEOTIDE SEQUENCE</scope>
    <source>
        <strain evidence="8">CCMP 769</strain>
    </source>
</reference>
<evidence type="ECO:0000256" key="4">
    <source>
        <dbReference type="ARBA" id="ARBA00023002"/>
    </source>
</evidence>
<feature type="domain" description="FAD/NAD(P)-binding" evidence="6">
    <location>
        <begin position="118"/>
        <end position="443"/>
    </location>
</feature>
<feature type="domain" description="External alternative NADH-ubiquinone oxidoreductase-like C-terminal" evidence="7">
    <location>
        <begin position="489"/>
        <end position="551"/>
    </location>
</feature>
<dbReference type="PANTHER" id="PTHR43706">
    <property type="entry name" value="NADH DEHYDROGENASE"/>
    <property type="match status" value="1"/>
</dbReference>
<gene>
    <name evidence="8" type="ORF">RMAR00112_LOCUS2806</name>
</gene>
<dbReference type="EMBL" id="HBHW01003891">
    <property type="protein sequence ID" value="CAE0034860.1"/>
    <property type="molecule type" value="Transcribed_RNA"/>
</dbReference>
<name>A0A7S2ZCY8_9RHOD</name>
<dbReference type="AlphaFoldDB" id="A0A7S2ZCY8"/>
<dbReference type="InterPro" id="IPR045024">
    <property type="entry name" value="NDH-2"/>
</dbReference>
<accession>A0A7S2ZCY8</accession>
<comment type="similarity">
    <text evidence="1">Belongs to the NADH dehydrogenase family.</text>
</comment>
<evidence type="ECO:0000256" key="2">
    <source>
        <dbReference type="ARBA" id="ARBA00022630"/>
    </source>
</evidence>
<organism evidence="8">
    <name type="scientific">Rhodosorus marinus</name>
    <dbReference type="NCBI Taxonomy" id="101924"/>
    <lineage>
        <taxon>Eukaryota</taxon>
        <taxon>Rhodophyta</taxon>
        <taxon>Stylonematophyceae</taxon>
        <taxon>Stylonematales</taxon>
        <taxon>Stylonemataceae</taxon>
        <taxon>Rhodosorus</taxon>
    </lineage>
</organism>
<dbReference type="Gene3D" id="3.50.50.100">
    <property type="match status" value="1"/>
</dbReference>
<dbReference type="PRINTS" id="PR00368">
    <property type="entry name" value="FADPNR"/>
</dbReference>
<dbReference type="InterPro" id="IPR023753">
    <property type="entry name" value="FAD/NAD-binding_dom"/>
</dbReference>
<evidence type="ECO:0000256" key="1">
    <source>
        <dbReference type="ARBA" id="ARBA00005272"/>
    </source>
</evidence>
<sequence>MNAFVAGSGVGVRTGGERRGVCVRKRARWVNRRGVVTAVVEPAQKEAVEKKAVEKEVDVVEEQGNGVVPPEVPLIVPKRTTFAGLVYDRLQDTGADIAQHFGRMVTKPQVKKGVARPRLVILGSGWASHSFAKVVDAVKYDVVIVSPRNYFLFTPMLASTAVGTIEFRSIVEPIRKANEFIDYFEATCLGINIEDQIIKCQSVQKLEGEPNVFDVPYDYLILGVGASTNTFGIPGVEENCFFLKEIEQARELRKGVITRFERANLPSTPVEEKKRLLSFVVVGGGPTGVEYAAELHDLVTEDMSKKYSKLIEHFTVTLVQRQNTILTQFDGVLQQSAMDNFKQSGINVITGADVVEVTPTAIHLKDGRELPQGMTLWAAGNGTQTLVQDLLNSIPEQAEARGRLIVDDWLRVKGAENVFAFGDCAAMESGALPPTAQVAGQQGAYLGRLFNRDYCLECELPYATAKPNSNVETIGMTSLAKPFQFLSLGIMAYIGEEKSMIQFEAGDNKLKLSGALTYLLWQSVYATKQVSFRSRVLVLFDWFKTKVFGRDLSQF</sequence>
<proteinExistence type="inferred from homology"/>
<dbReference type="Pfam" id="PF22366">
    <property type="entry name" value="NDH2_C"/>
    <property type="match status" value="1"/>
</dbReference>
<evidence type="ECO:0000256" key="5">
    <source>
        <dbReference type="ARBA" id="ARBA00023027"/>
    </source>
</evidence>
<dbReference type="InterPro" id="IPR054585">
    <property type="entry name" value="NDH2-like_C"/>
</dbReference>
<dbReference type="GO" id="GO:0005739">
    <property type="term" value="C:mitochondrion"/>
    <property type="evidence" value="ECO:0007669"/>
    <property type="project" value="TreeGrafter"/>
</dbReference>
<dbReference type="PANTHER" id="PTHR43706:SF38">
    <property type="entry name" value="FAD_NAD(P)-BINDING DOMAIN-CONTAINING PROTEIN"/>
    <property type="match status" value="1"/>
</dbReference>
<dbReference type="InterPro" id="IPR036188">
    <property type="entry name" value="FAD/NAD-bd_sf"/>
</dbReference>
<protein>
    <recommendedName>
        <fullName evidence="9">FAD/NAD(P)-binding domain-containing protein</fullName>
    </recommendedName>
</protein>
<evidence type="ECO:0000256" key="3">
    <source>
        <dbReference type="ARBA" id="ARBA00022827"/>
    </source>
</evidence>
<keyword evidence="2" id="KW-0285">Flavoprotein</keyword>
<evidence type="ECO:0000259" key="7">
    <source>
        <dbReference type="Pfam" id="PF22366"/>
    </source>
</evidence>
<dbReference type="Pfam" id="PF07992">
    <property type="entry name" value="Pyr_redox_2"/>
    <property type="match status" value="1"/>
</dbReference>
<keyword evidence="3" id="KW-0274">FAD</keyword>
<evidence type="ECO:0008006" key="9">
    <source>
        <dbReference type="Google" id="ProtNLM"/>
    </source>
</evidence>